<dbReference type="GeneID" id="140014517"/>
<keyword evidence="1" id="KW-1185">Reference proteome</keyword>
<proteinExistence type="predicted"/>
<sequence length="140" mass="16456">MEEVDHVEEQNELEGFDEEKFVQETEEGKIVEAHVKGIKEACDKLKEVRDTALYLASYLKLQREKDRFIKLRQELEEDEVAYNHIVRQKKTQEALRLMSTKAKMLNGEHPRVQEEVLRLQAELVGLVKTRTRSKYATIVN</sequence>
<dbReference type="RefSeq" id="XP_071921552.1">
    <property type="nucleotide sequence ID" value="XM_072065451.1"/>
</dbReference>
<gene>
    <name evidence="2" type="primary">LOC140014517</name>
</gene>
<name>A0ABM4VPT7_COFAR</name>
<reference evidence="2" key="1">
    <citation type="submission" date="2025-08" db="UniProtKB">
        <authorList>
            <consortium name="RefSeq"/>
        </authorList>
    </citation>
    <scope>IDENTIFICATION</scope>
    <source>
        <tissue evidence="2">Leaves</tissue>
    </source>
</reference>
<protein>
    <submittedName>
        <fullName evidence="2">Uncharacterized protein</fullName>
    </submittedName>
</protein>
<accession>A0ABM4VPT7</accession>
<organism evidence="1 2">
    <name type="scientific">Coffea arabica</name>
    <name type="common">Arabian coffee</name>
    <dbReference type="NCBI Taxonomy" id="13443"/>
    <lineage>
        <taxon>Eukaryota</taxon>
        <taxon>Viridiplantae</taxon>
        <taxon>Streptophyta</taxon>
        <taxon>Embryophyta</taxon>
        <taxon>Tracheophyta</taxon>
        <taxon>Spermatophyta</taxon>
        <taxon>Magnoliopsida</taxon>
        <taxon>eudicotyledons</taxon>
        <taxon>Gunneridae</taxon>
        <taxon>Pentapetalae</taxon>
        <taxon>asterids</taxon>
        <taxon>lamiids</taxon>
        <taxon>Gentianales</taxon>
        <taxon>Rubiaceae</taxon>
        <taxon>Ixoroideae</taxon>
        <taxon>Gardenieae complex</taxon>
        <taxon>Bertiereae - Coffeeae clade</taxon>
        <taxon>Coffeeae</taxon>
        <taxon>Coffea</taxon>
    </lineage>
</organism>
<evidence type="ECO:0000313" key="1">
    <source>
        <dbReference type="Proteomes" id="UP001652660"/>
    </source>
</evidence>
<evidence type="ECO:0000313" key="2">
    <source>
        <dbReference type="RefSeq" id="XP_071921552.1"/>
    </source>
</evidence>
<dbReference type="Proteomes" id="UP001652660">
    <property type="component" value="Chromosome 9e"/>
</dbReference>